<sequence length="386" mass="43274">MAALPQELLDTIVENIGGPTSHNTLKFCALASSVLRSTSQRRLFSYRSLTPKTVSTVAQSLSASPHLGSYIHDLHIVFHLDSLRERTSLTTILALLTGVQRLVIASFGWQSWDWKSFPADFRAAILSVLILPTMRCLALTRCRGVPLAIIRHALTSYQEVAIFAEVTDSDEDPILFPAPNHDGSLTHLLLSYLPNANSAFHALLLSDQMVSSFQQQLRHLELAVRVQNSLNGLEEIALKYSHFLEHLTVNFNQRYDDQVEVPHLPDLRALTLRASVGKLRIPRCIISTIVSLSSSTPHLTVLNIIIEARYEGPDDFIRDYDFSDTERRLEELSSLRAVNWTVRCGGVADFEERVRTVLPRANAAGILSFVVQNPDQRARPMLLFSR</sequence>
<comment type="caution">
    <text evidence="1">The sequence shown here is derived from an EMBL/GenBank/DDBJ whole genome shotgun (WGS) entry which is preliminary data.</text>
</comment>
<dbReference type="SUPFAM" id="SSF52047">
    <property type="entry name" value="RNI-like"/>
    <property type="match status" value="1"/>
</dbReference>
<evidence type="ECO:0000313" key="2">
    <source>
        <dbReference type="Proteomes" id="UP001218188"/>
    </source>
</evidence>
<evidence type="ECO:0000313" key="1">
    <source>
        <dbReference type="EMBL" id="KAJ7046298.1"/>
    </source>
</evidence>
<gene>
    <name evidence="1" type="ORF">C8F04DRAFT_1063910</name>
</gene>
<dbReference type="AlphaFoldDB" id="A0AAD6XBI6"/>
<accession>A0AAD6XBI6</accession>
<dbReference type="EMBL" id="JARJCM010000003">
    <property type="protein sequence ID" value="KAJ7046298.1"/>
    <property type="molecule type" value="Genomic_DNA"/>
</dbReference>
<proteinExistence type="predicted"/>
<reference evidence="1" key="1">
    <citation type="submission" date="2023-03" db="EMBL/GenBank/DDBJ databases">
        <title>Massive genome expansion in bonnet fungi (Mycena s.s.) driven by repeated elements and novel gene families across ecological guilds.</title>
        <authorList>
            <consortium name="Lawrence Berkeley National Laboratory"/>
            <person name="Harder C.B."/>
            <person name="Miyauchi S."/>
            <person name="Viragh M."/>
            <person name="Kuo A."/>
            <person name="Thoen E."/>
            <person name="Andreopoulos B."/>
            <person name="Lu D."/>
            <person name="Skrede I."/>
            <person name="Drula E."/>
            <person name="Henrissat B."/>
            <person name="Morin E."/>
            <person name="Kohler A."/>
            <person name="Barry K."/>
            <person name="LaButti K."/>
            <person name="Morin E."/>
            <person name="Salamov A."/>
            <person name="Lipzen A."/>
            <person name="Mereny Z."/>
            <person name="Hegedus B."/>
            <person name="Baldrian P."/>
            <person name="Stursova M."/>
            <person name="Weitz H."/>
            <person name="Taylor A."/>
            <person name="Grigoriev I.V."/>
            <person name="Nagy L.G."/>
            <person name="Martin F."/>
            <person name="Kauserud H."/>
        </authorList>
    </citation>
    <scope>NUCLEOTIDE SEQUENCE</scope>
    <source>
        <strain evidence="1">CBHHK200</strain>
    </source>
</reference>
<protein>
    <submittedName>
        <fullName evidence="1">Uncharacterized protein</fullName>
    </submittedName>
</protein>
<name>A0AAD6XBI6_9AGAR</name>
<organism evidence="1 2">
    <name type="scientific">Mycena alexandri</name>
    <dbReference type="NCBI Taxonomy" id="1745969"/>
    <lineage>
        <taxon>Eukaryota</taxon>
        <taxon>Fungi</taxon>
        <taxon>Dikarya</taxon>
        <taxon>Basidiomycota</taxon>
        <taxon>Agaricomycotina</taxon>
        <taxon>Agaricomycetes</taxon>
        <taxon>Agaricomycetidae</taxon>
        <taxon>Agaricales</taxon>
        <taxon>Marasmiineae</taxon>
        <taxon>Mycenaceae</taxon>
        <taxon>Mycena</taxon>
    </lineage>
</organism>
<keyword evidence="2" id="KW-1185">Reference proteome</keyword>
<dbReference type="Proteomes" id="UP001218188">
    <property type="component" value="Unassembled WGS sequence"/>
</dbReference>